<proteinExistence type="predicted"/>
<dbReference type="SUPFAM" id="SSF53335">
    <property type="entry name" value="S-adenosyl-L-methionine-dependent methyltransferases"/>
    <property type="match status" value="1"/>
</dbReference>
<dbReference type="Pfam" id="PF10672">
    <property type="entry name" value="Methyltrans_SAM"/>
    <property type="match status" value="1"/>
</dbReference>
<dbReference type="InterPro" id="IPR019614">
    <property type="entry name" value="SAM-dep_methyl-trfase"/>
</dbReference>
<dbReference type="Gene3D" id="3.40.50.150">
    <property type="entry name" value="Vaccinia Virus protein VP39"/>
    <property type="match status" value="1"/>
</dbReference>
<dbReference type="CDD" id="cd02440">
    <property type="entry name" value="AdoMet_MTases"/>
    <property type="match status" value="1"/>
</dbReference>
<keyword evidence="3" id="KW-0949">S-adenosyl-L-methionine</keyword>
<name>A0A0F6YKT6_9BACT</name>
<organism evidence="6 7">
    <name type="scientific">Sandaracinus amylolyticus</name>
    <dbReference type="NCBI Taxonomy" id="927083"/>
    <lineage>
        <taxon>Bacteria</taxon>
        <taxon>Pseudomonadati</taxon>
        <taxon>Myxococcota</taxon>
        <taxon>Polyangia</taxon>
        <taxon>Polyangiales</taxon>
        <taxon>Sandaracinaceae</taxon>
        <taxon>Sandaracinus</taxon>
    </lineage>
</organism>
<feature type="domain" description="S-adenosylmethionine-dependent methyltransferase" evidence="5">
    <location>
        <begin position="123"/>
        <end position="326"/>
    </location>
</feature>
<dbReference type="GO" id="GO:0008168">
    <property type="term" value="F:methyltransferase activity"/>
    <property type="evidence" value="ECO:0007669"/>
    <property type="project" value="UniProtKB-KW"/>
</dbReference>
<dbReference type="AlphaFoldDB" id="A0A0F6YKT6"/>
<dbReference type="GO" id="GO:0032259">
    <property type="term" value="P:methylation"/>
    <property type="evidence" value="ECO:0007669"/>
    <property type="project" value="UniProtKB-KW"/>
</dbReference>
<dbReference type="KEGG" id="samy:DB32_005912"/>
<evidence type="ECO:0000256" key="1">
    <source>
        <dbReference type="ARBA" id="ARBA00022603"/>
    </source>
</evidence>
<dbReference type="Gene3D" id="3.30.750.80">
    <property type="entry name" value="RNA methyltransferase domain (HRMD) like"/>
    <property type="match status" value="1"/>
</dbReference>
<keyword evidence="7" id="KW-1185">Reference proteome</keyword>
<dbReference type="STRING" id="927083.DB32_005912"/>
<evidence type="ECO:0000259" key="5">
    <source>
        <dbReference type="Pfam" id="PF10672"/>
    </source>
</evidence>
<evidence type="ECO:0000256" key="3">
    <source>
        <dbReference type="ARBA" id="ARBA00022691"/>
    </source>
</evidence>
<dbReference type="InterPro" id="IPR029063">
    <property type="entry name" value="SAM-dependent_MTases_sf"/>
</dbReference>
<dbReference type="Proteomes" id="UP000034883">
    <property type="component" value="Chromosome"/>
</dbReference>
<dbReference type="PANTHER" id="PTHR43042:SF3">
    <property type="entry name" value="RIBOSOMAL RNA LARGE SUBUNIT METHYLTRANSFERASE YWBD-RELATED"/>
    <property type="match status" value="1"/>
</dbReference>
<feature type="region of interest" description="Disordered" evidence="4">
    <location>
        <begin position="89"/>
        <end position="112"/>
    </location>
</feature>
<evidence type="ECO:0000313" key="6">
    <source>
        <dbReference type="EMBL" id="AKF08763.1"/>
    </source>
</evidence>
<dbReference type="RefSeq" id="WP_053235870.1">
    <property type="nucleotide sequence ID" value="NZ_CP011125.1"/>
</dbReference>
<reference evidence="6 7" key="1">
    <citation type="submission" date="2015-03" db="EMBL/GenBank/DDBJ databases">
        <title>Genome assembly of Sandaracinus amylolyticus DSM 53668.</title>
        <authorList>
            <person name="Sharma G."/>
            <person name="Subramanian S."/>
        </authorList>
    </citation>
    <scope>NUCLEOTIDE SEQUENCE [LARGE SCALE GENOMIC DNA]</scope>
    <source>
        <strain evidence="6 7">DSM 53668</strain>
    </source>
</reference>
<protein>
    <submittedName>
        <fullName evidence="6">Methyltransferase</fullName>
    </submittedName>
</protein>
<evidence type="ECO:0000256" key="2">
    <source>
        <dbReference type="ARBA" id="ARBA00022679"/>
    </source>
</evidence>
<dbReference type="EMBL" id="CP011125">
    <property type="protein sequence ID" value="AKF08763.1"/>
    <property type="molecule type" value="Genomic_DNA"/>
</dbReference>
<evidence type="ECO:0000256" key="4">
    <source>
        <dbReference type="SAM" id="MobiDB-lite"/>
    </source>
</evidence>
<keyword evidence="1 6" id="KW-0489">Methyltransferase</keyword>
<keyword evidence="2 6" id="KW-0808">Transferase</keyword>
<dbReference type="PANTHER" id="PTHR43042">
    <property type="entry name" value="SAM-DEPENDENT METHYLTRANSFERASE"/>
    <property type="match status" value="1"/>
</dbReference>
<gene>
    <name evidence="6" type="ORF">DB32_005912</name>
</gene>
<accession>A0A0F6YKT6</accession>
<feature type="compositionally biased region" description="Basic and acidic residues" evidence="4">
    <location>
        <begin position="90"/>
        <end position="112"/>
    </location>
</feature>
<sequence length="331" mass="36685">MSLEDLVARAIDRRGALLSRMEREETDCVRLFHGATEGAPGLAIDRYGPVLLAQTWRDPLEPGALERVHATVTRALGIDLAPCWNHRGPSRREGVRGSDTSDPRLHAPEGRELGAKYDVRPRHRGQDPLLFLDLRVGRRWVRAESAGRSVLNLFSYTCGVGVVAALGGAREVWNVDFAASALEVGRDNAQRNEIRFETIEDDVIPVVRQLAGLPVKGRATRRGFTKREARTFDVVVLDPPRWARTPFGAIDVVRDYPSLFKPAVLACAPGGVVLATNHVPTVERDEWHAVLRRTAEKAGRGIARIDELVPEEDFPSFDERPPLKIAVVRLA</sequence>
<evidence type="ECO:0000313" key="7">
    <source>
        <dbReference type="Proteomes" id="UP000034883"/>
    </source>
</evidence>